<protein>
    <submittedName>
        <fullName evidence="1">Uncharacterized protein</fullName>
    </submittedName>
</protein>
<reference evidence="1 2" key="1">
    <citation type="submission" date="2016-02" db="EMBL/GenBank/DDBJ databases">
        <authorList>
            <person name="Wen L."/>
            <person name="He K."/>
            <person name="Yang H."/>
        </authorList>
    </citation>
    <scope>NUCLEOTIDE SEQUENCE [LARGE SCALE GENOMIC DNA]</scope>
    <source>
        <strain evidence="1">ShG14-8</strain>
    </source>
</reference>
<organism evidence="1 2">
    <name type="scientific">Candidatus Gallionella acididurans</name>
    <dbReference type="NCBI Taxonomy" id="1796491"/>
    <lineage>
        <taxon>Bacteria</taxon>
        <taxon>Pseudomonadati</taxon>
        <taxon>Pseudomonadota</taxon>
        <taxon>Betaproteobacteria</taxon>
        <taxon>Nitrosomonadales</taxon>
        <taxon>Gallionellaceae</taxon>
        <taxon>Gallionella</taxon>
    </lineage>
</organism>
<comment type="caution">
    <text evidence="1">The sequence shown here is derived from an EMBL/GenBank/DDBJ whole genome shotgun (WGS) entry which is preliminary data.</text>
</comment>
<sequence length="198" mass="22812">MRIKSQWFKSDRVKTPQEIAGAMAFTIWRIADNALKNTRRANFEIAIGPQYFSFITEFLVFLIQVADRIAHRQLSADDRFAFTSTLANRVAETLAENQSRLMNDSITNHKQLFIDKLNQRAGEYAEFNYGADGPEFAFTRYLAFCMREVMDEKDVEWVIDQMMSIEAPGAVDMVEKTMQDLFAKEAPQTRIRKVTSGD</sequence>
<accession>A0A139BV37</accession>
<proteinExistence type="predicted"/>
<evidence type="ECO:0000313" key="1">
    <source>
        <dbReference type="EMBL" id="KXS32834.1"/>
    </source>
</evidence>
<dbReference type="AlphaFoldDB" id="A0A139BV37"/>
<dbReference type="Proteomes" id="UP000070578">
    <property type="component" value="Unassembled WGS sequence"/>
</dbReference>
<reference evidence="1 2" key="2">
    <citation type="submission" date="2016-03" db="EMBL/GenBank/DDBJ databases">
        <title>New uncultured bacterium of the family Gallionellaceae from acid mine drainage: description and reconstruction of genome based on metagenomic analysis of microbial community.</title>
        <authorList>
            <person name="Kadnikov V."/>
            <person name="Ivasenko D."/>
            <person name="Beletsky A."/>
            <person name="Mardanov A."/>
            <person name="Danilova E."/>
            <person name="Pimenov N."/>
            <person name="Karnachuk O."/>
            <person name="Ravin N."/>
        </authorList>
    </citation>
    <scope>NUCLEOTIDE SEQUENCE [LARGE SCALE GENOMIC DNA]</scope>
    <source>
        <strain evidence="1">ShG14-8</strain>
    </source>
</reference>
<dbReference type="EMBL" id="LSLI01000018">
    <property type="protein sequence ID" value="KXS32834.1"/>
    <property type="molecule type" value="Genomic_DNA"/>
</dbReference>
<gene>
    <name evidence="1" type="ORF">AWT59_1076</name>
</gene>
<evidence type="ECO:0000313" key="2">
    <source>
        <dbReference type="Proteomes" id="UP000070578"/>
    </source>
</evidence>
<name>A0A139BV37_9PROT</name>